<name>A0A9W8A4I2_9FUNG</name>
<feature type="compositionally biased region" description="Low complexity" evidence="6">
    <location>
        <begin position="1129"/>
        <end position="1143"/>
    </location>
</feature>
<feature type="region of interest" description="Disordered" evidence="6">
    <location>
        <begin position="490"/>
        <end position="608"/>
    </location>
</feature>
<feature type="compositionally biased region" description="Basic residues" evidence="6">
    <location>
        <begin position="844"/>
        <end position="857"/>
    </location>
</feature>
<keyword evidence="3 5" id="KW-0862">Zinc</keyword>
<feature type="compositionally biased region" description="Polar residues" evidence="6">
    <location>
        <begin position="1144"/>
        <end position="1153"/>
    </location>
</feature>
<feature type="compositionally biased region" description="Polar residues" evidence="6">
    <location>
        <begin position="1108"/>
        <end position="1123"/>
    </location>
</feature>
<feature type="compositionally biased region" description="Polar residues" evidence="6">
    <location>
        <begin position="583"/>
        <end position="608"/>
    </location>
</feature>
<comment type="caution">
    <text evidence="8">The sequence shown here is derived from an EMBL/GenBank/DDBJ whole genome shotgun (WGS) entry which is preliminary data.</text>
</comment>
<feature type="compositionally biased region" description="Polar residues" evidence="6">
    <location>
        <begin position="512"/>
        <end position="527"/>
    </location>
</feature>
<feature type="compositionally biased region" description="Polar residues" evidence="6">
    <location>
        <begin position="99"/>
        <end position="108"/>
    </location>
</feature>
<dbReference type="PANTHER" id="PTHR24205:SF16">
    <property type="entry name" value="GH01042P-RELATED"/>
    <property type="match status" value="1"/>
</dbReference>
<feature type="domain" description="LIM zinc-binding" evidence="7">
    <location>
        <begin position="1046"/>
        <end position="1107"/>
    </location>
</feature>
<reference evidence="8" key="1">
    <citation type="submission" date="2022-07" db="EMBL/GenBank/DDBJ databases">
        <title>Phylogenomic reconstructions and comparative analyses of Kickxellomycotina fungi.</title>
        <authorList>
            <person name="Reynolds N.K."/>
            <person name="Stajich J.E."/>
            <person name="Barry K."/>
            <person name="Grigoriev I.V."/>
            <person name="Crous P."/>
            <person name="Smith M.E."/>
        </authorList>
    </citation>
    <scope>NUCLEOTIDE SEQUENCE</scope>
    <source>
        <strain evidence="8">NBRC 100468</strain>
    </source>
</reference>
<dbReference type="EMBL" id="JANBPU010000018">
    <property type="protein sequence ID" value="KAJ1920077.1"/>
    <property type="molecule type" value="Genomic_DNA"/>
</dbReference>
<feature type="region of interest" description="Disordered" evidence="6">
    <location>
        <begin position="259"/>
        <end position="286"/>
    </location>
</feature>
<feature type="compositionally biased region" description="Basic and acidic residues" evidence="6">
    <location>
        <begin position="681"/>
        <end position="695"/>
    </location>
</feature>
<feature type="region of interest" description="Disordered" evidence="6">
    <location>
        <begin position="680"/>
        <end position="783"/>
    </location>
</feature>
<gene>
    <name evidence="8" type="ORF">H4219_001606</name>
</gene>
<evidence type="ECO:0000256" key="5">
    <source>
        <dbReference type="PROSITE-ProRule" id="PRU00125"/>
    </source>
</evidence>
<feature type="domain" description="LIM zinc-binding" evidence="7">
    <location>
        <begin position="347"/>
        <end position="408"/>
    </location>
</feature>
<keyword evidence="9" id="KW-1185">Reference proteome</keyword>
<accession>A0A9W8A4I2</accession>
<evidence type="ECO:0000313" key="9">
    <source>
        <dbReference type="Proteomes" id="UP001150538"/>
    </source>
</evidence>
<dbReference type="PROSITE" id="PS00478">
    <property type="entry name" value="LIM_DOMAIN_1"/>
    <property type="match status" value="3"/>
</dbReference>
<keyword evidence="2" id="KW-0677">Repeat</keyword>
<feature type="domain" description="LIM zinc-binding" evidence="7">
    <location>
        <begin position="980"/>
        <end position="1040"/>
    </location>
</feature>
<dbReference type="GO" id="GO:0005634">
    <property type="term" value="C:nucleus"/>
    <property type="evidence" value="ECO:0007669"/>
    <property type="project" value="TreeGrafter"/>
</dbReference>
<dbReference type="GO" id="GO:0046872">
    <property type="term" value="F:metal ion binding"/>
    <property type="evidence" value="ECO:0007669"/>
    <property type="project" value="UniProtKB-KW"/>
</dbReference>
<dbReference type="CDD" id="cd08368">
    <property type="entry name" value="LIM"/>
    <property type="match status" value="4"/>
</dbReference>
<organism evidence="8 9">
    <name type="scientific">Mycoemilia scoparia</name>
    <dbReference type="NCBI Taxonomy" id="417184"/>
    <lineage>
        <taxon>Eukaryota</taxon>
        <taxon>Fungi</taxon>
        <taxon>Fungi incertae sedis</taxon>
        <taxon>Zoopagomycota</taxon>
        <taxon>Kickxellomycotina</taxon>
        <taxon>Kickxellomycetes</taxon>
        <taxon>Kickxellales</taxon>
        <taxon>Kickxellaceae</taxon>
        <taxon>Mycoemilia</taxon>
    </lineage>
</organism>
<dbReference type="Proteomes" id="UP001150538">
    <property type="component" value="Unassembled WGS sequence"/>
</dbReference>
<evidence type="ECO:0000313" key="8">
    <source>
        <dbReference type="EMBL" id="KAJ1920077.1"/>
    </source>
</evidence>
<evidence type="ECO:0000256" key="2">
    <source>
        <dbReference type="ARBA" id="ARBA00022737"/>
    </source>
</evidence>
<evidence type="ECO:0000256" key="6">
    <source>
        <dbReference type="SAM" id="MobiDB-lite"/>
    </source>
</evidence>
<evidence type="ECO:0000259" key="7">
    <source>
        <dbReference type="PROSITE" id="PS50023"/>
    </source>
</evidence>
<feature type="compositionally biased region" description="Polar residues" evidence="6">
    <location>
        <begin position="750"/>
        <end position="767"/>
    </location>
</feature>
<dbReference type="InterPro" id="IPR001781">
    <property type="entry name" value="Znf_LIM"/>
</dbReference>
<feature type="region of interest" description="Disordered" evidence="6">
    <location>
        <begin position="815"/>
        <end position="889"/>
    </location>
</feature>
<feature type="region of interest" description="Disordered" evidence="6">
    <location>
        <begin position="1108"/>
        <end position="1189"/>
    </location>
</feature>
<feature type="compositionally biased region" description="Polar residues" evidence="6">
    <location>
        <begin position="1164"/>
        <end position="1180"/>
    </location>
</feature>
<evidence type="ECO:0000256" key="1">
    <source>
        <dbReference type="ARBA" id="ARBA00022723"/>
    </source>
</evidence>
<proteinExistence type="predicted"/>
<feature type="compositionally biased region" description="Polar residues" evidence="6">
    <location>
        <begin position="875"/>
        <end position="889"/>
    </location>
</feature>
<dbReference type="SMART" id="SM00132">
    <property type="entry name" value="LIM"/>
    <property type="match status" value="4"/>
</dbReference>
<evidence type="ECO:0000256" key="4">
    <source>
        <dbReference type="ARBA" id="ARBA00023038"/>
    </source>
</evidence>
<sequence>MFCKNCGDIVFKERCSRCGGLGVESIAEGSVVKSEKKDPWSTTYLEKRNQIGVSSAKQRPAVNSMFFKDPVVSSPGGYINSYGAPTPPREYNKAGYSPRYNSTQQTPLPQKPFADIRRRSVSEHKEKELGNILSLSPNMRDLRIGKQNTPPSIQDKYSPRAIMRESTIGNSPVVNTAQNYSPFARNIPANSSPLTSLRDPLSGYSKSPSARPMSLAVGQDSPYAQYKPQNYGPDHYSPTYQYDKPQIQAATNHVTETRSLEPADNKGGVNSPGVETSPLSKPSRHSAAHLDFIRNRAQTLPNFDTINPKAPCVECSKPLSFEEQRQFASKPGQVYCSDCYNKSYSKGHCDTCKRLVLTHGRPWVKYGDKVWHKLCLRCKQCDKQLLTPMVDMSGVPICEKCFSLNPGKGSLLKMPTLVKSPTQPHTTMSSIEPAPSHSMAMPIKTAVSVSENPPYTSGQATVRSSYYRIPTSSMAPATSYALATMPDKPVATTTPAQAESNERMSIVLRDSGNANSTSENTRPTSMYVSRAPASQEYKAPVSHPRIGIPTPPMNGGVNEKPSPSPIYSKQPEPKFTAKPLSPVATNSTRNTTPASDSRNSNRQPTQRQTVTLADLASNDISSDPLPPPPSINHDTVSTLESQERMVVPPQGSPRSLPMHAESVSDISNVDVHSSGVSSIVNKDKSELPTPVEREFQNNSSRAMSTSTMSPVPRSLADYILPGQGSGEYRTQDYTADTKEDSRQPLKRIYQQLSSLVDPNAPRSTSRSGPEGTMRSVNADPKRTGVPELEDMIRSHVQPAPTKNTVPLLDAHNEMLRSRPRPGGRRLPTNVSSTDDSNKQQQQQQRRHPLPSRPKSRPTPKGPSPMPLPKSRSGHQKQAPSPTQALPNHCSKCQSPVGETWFRLSDGRQIHPECFFCSACKKTIDDGVYVLEDGCEYHPECVPPEPPVVSVSSRPSSRNRSGYGDNYGSKASLFSAPPPEDYCDKCDQVLSGPRFHLSNGKKYHPECFSCAGCNERFDEGSYVLFEGKEYHNNCMPASTGDPNSPPLVCVKCEEEIGGVFVKHEGKSFHPKCFSCVDCGKVITPKMPFGEINDGQPCCESCLSHRAQNGSYPHPNSSEYSQESLQRYPHSAAAAANSASTIRSSHYNNANNPHVQQQQQQQQHQGYGTYQKNSMPPGSAASNIRWRDVYV</sequence>
<keyword evidence="1 5" id="KW-0479">Metal-binding</keyword>
<dbReference type="GO" id="GO:0003712">
    <property type="term" value="F:transcription coregulator activity"/>
    <property type="evidence" value="ECO:0007669"/>
    <property type="project" value="TreeGrafter"/>
</dbReference>
<evidence type="ECO:0000256" key="3">
    <source>
        <dbReference type="ARBA" id="ARBA00022833"/>
    </source>
</evidence>
<dbReference type="AlphaFoldDB" id="A0A9W8A4I2"/>
<dbReference type="Pfam" id="PF00412">
    <property type="entry name" value="LIM"/>
    <property type="match status" value="4"/>
</dbReference>
<dbReference type="PANTHER" id="PTHR24205">
    <property type="entry name" value="FOUR AND A HALF LIM DOMAINS PROTEIN"/>
    <property type="match status" value="1"/>
</dbReference>
<feature type="compositionally biased region" description="Polar residues" evidence="6">
    <location>
        <begin position="696"/>
        <end position="709"/>
    </location>
</feature>
<keyword evidence="4 5" id="KW-0440">LIM domain</keyword>
<dbReference type="Gene3D" id="2.10.110.10">
    <property type="entry name" value="Cysteine Rich Protein"/>
    <property type="match status" value="4"/>
</dbReference>
<feature type="region of interest" description="Disordered" evidence="6">
    <location>
        <begin position="189"/>
        <end position="216"/>
    </location>
</feature>
<dbReference type="PROSITE" id="PS50023">
    <property type="entry name" value="LIM_DOMAIN_2"/>
    <property type="match status" value="4"/>
</dbReference>
<feature type="compositionally biased region" description="Low complexity" evidence="6">
    <location>
        <begin position="1154"/>
        <end position="1163"/>
    </location>
</feature>
<protein>
    <recommendedName>
        <fullName evidence="7">LIM zinc-binding domain-containing protein</fullName>
    </recommendedName>
</protein>
<dbReference type="SUPFAM" id="SSF57716">
    <property type="entry name" value="Glucocorticoid receptor-like (DNA-binding domain)"/>
    <property type="match status" value="2"/>
</dbReference>
<dbReference type="OrthoDB" id="1112565at2759"/>
<feature type="region of interest" description="Disordered" evidence="6">
    <location>
        <begin position="79"/>
        <end position="110"/>
    </location>
</feature>
<feature type="domain" description="LIM zinc-binding" evidence="7">
    <location>
        <begin position="887"/>
        <end position="947"/>
    </location>
</feature>